<reference evidence="2 3" key="1">
    <citation type="submission" date="2016-12" db="EMBL/GenBank/DDBJ databases">
        <title>Amycolatopsis keratiniphila subsp. keratiniphila genome sequencing and assembly.</title>
        <authorList>
            <person name="Mayilraj S."/>
            <person name="Kaur N."/>
        </authorList>
    </citation>
    <scope>NUCLEOTIDE SEQUENCE [LARGE SCALE GENOMIC DNA]</scope>
    <source>
        <strain evidence="2 3">DSM 44409</strain>
    </source>
</reference>
<accession>A0A1W2LIX0</accession>
<comment type="caution">
    <text evidence="2">The sequence shown here is derived from an EMBL/GenBank/DDBJ whole genome shotgun (WGS) entry which is preliminary data.</text>
</comment>
<sequence>MEGRDEKGPVRRAGADSLGGGRNRDVERQPEDGEQAETVERAVVRGDQYNRFVGADGDPEQRGAAFVRRLGEPIADRRKFFAPNGFDVRSGAEPRPFLDRDRQPHPRLFRRQGRRQPRFQEDAPGNGGVAVEPDDPAGVVGSELGHRLSGCRK</sequence>
<evidence type="ECO:0000313" key="2">
    <source>
        <dbReference type="EMBL" id="ONF62704.1"/>
    </source>
</evidence>
<dbReference type="AlphaFoldDB" id="A0A1W2LIX0"/>
<feature type="region of interest" description="Disordered" evidence="1">
    <location>
        <begin position="1"/>
        <end position="41"/>
    </location>
</feature>
<evidence type="ECO:0000313" key="3">
    <source>
        <dbReference type="Proteomes" id="UP000076660"/>
    </source>
</evidence>
<dbReference type="EMBL" id="LQMT02000040">
    <property type="protein sequence ID" value="ONF62704.1"/>
    <property type="molecule type" value="Genomic_DNA"/>
</dbReference>
<protein>
    <submittedName>
        <fullName evidence="2">Uncharacterized protein</fullName>
    </submittedName>
</protein>
<feature type="compositionally biased region" description="Basic and acidic residues" evidence="1">
    <location>
        <begin position="90"/>
        <end position="104"/>
    </location>
</feature>
<feature type="region of interest" description="Disordered" evidence="1">
    <location>
        <begin position="85"/>
        <end position="153"/>
    </location>
</feature>
<organism evidence="2 3">
    <name type="scientific">Amycolatopsis keratiniphila subsp. keratiniphila</name>
    <dbReference type="NCBI Taxonomy" id="227715"/>
    <lineage>
        <taxon>Bacteria</taxon>
        <taxon>Bacillati</taxon>
        <taxon>Actinomycetota</taxon>
        <taxon>Actinomycetes</taxon>
        <taxon>Pseudonocardiales</taxon>
        <taxon>Pseudonocardiaceae</taxon>
        <taxon>Amycolatopsis</taxon>
        <taxon>Amycolatopsis japonica group</taxon>
    </lineage>
</organism>
<evidence type="ECO:0000256" key="1">
    <source>
        <dbReference type="SAM" id="MobiDB-lite"/>
    </source>
</evidence>
<dbReference type="Proteomes" id="UP000076660">
    <property type="component" value="Unassembled WGS sequence"/>
</dbReference>
<gene>
    <name evidence="2" type="ORF">AVR91_0237065</name>
</gene>
<feature type="compositionally biased region" description="Basic and acidic residues" evidence="1">
    <location>
        <begin position="22"/>
        <end position="31"/>
    </location>
</feature>
<name>A0A1W2LIX0_9PSEU</name>
<feature type="compositionally biased region" description="Basic residues" evidence="1">
    <location>
        <begin position="105"/>
        <end position="117"/>
    </location>
</feature>
<proteinExistence type="predicted"/>